<evidence type="ECO:0000313" key="2">
    <source>
        <dbReference type="EMBL" id="OBZ82863.1"/>
    </source>
</evidence>
<comment type="caution">
    <text evidence="2">The sequence shown here is derived from an EMBL/GenBank/DDBJ whole genome shotgun (WGS) entry which is preliminary data.</text>
</comment>
<reference evidence="2 3" key="1">
    <citation type="submission" date="2016-03" db="EMBL/GenBank/DDBJ databases">
        <title>Choanephora cucurbitarum.</title>
        <authorList>
            <person name="Min B."/>
            <person name="Park H."/>
            <person name="Park J.-H."/>
            <person name="Shin H.-D."/>
            <person name="Choi I.-G."/>
        </authorList>
    </citation>
    <scope>NUCLEOTIDE SEQUENCE [LARGE SCALE GENOMIC DNA]</scope>
    <source>
        <strain evidence="2 3">KUS-F28377</strain>
    </source>
</reference>
<gene>
    <name evidence="2" type="ORF">A0J61_09090</name>
</gene>
<proteinExistence type="predicted"/>
<dbReference type="Proteomes" id="UP000093000">
    <property type="component" value="Unassembled WGS sequence"/>
</dbReference>
<dbReference type="AlphaFoldDB" id="A0A1C7N1A2"/>
<evidence type="ECO:0008006" key="4">
    <source>
        <dbReference type="Google" id="ProtNLM"/>
    </source>
</evidence>
<protein>
    <recommendedName>
        <fullName evidence="4">Tc1-like transposase DDE domain-containing protein</fullName>
    </recommendedName>
</protein>
<evidence type="ECO:0000256" key="1">
    <source>
        <dbReference type="SAM" id="MobiDB-lite"/>
    </source>
</evidence>
<accession>A0A1C7N1A2</accession>
<organism evidence="2 3">
    <name type="scientific">Choanephora cucurbitarum</name>
    <dbReference type="NCBI Taxonomy" id="101091"/>
    <lineage>
        <taxon>Eukaryota</taxon>
        <taxon>Fungi</taxon>
        <taxon>Fungi incertae sedis</taxon>
        <taxon>Mucoromycota</taxon>
        <taxon>Mucoromycotina</taxon>
        <taxon>Mucoromycetes</taxon>
        <taxon>Mucorales</taxon>
        <taxon>Mucorineae</taxon>
        <taxon>Choanephoraceae</taxon>
        <taxon>Choanephoroideae</taxon>
        <taxon>Choanephora</taxon>
    </lineage>
</organism>
<evidence type="ECO:0000313" key="3">
    <source>
        <dbReference type="Proteomes" id="UP000093000"/>
    </source>
</evidence>
<dbReference type="OrthoDB" id="2266637at2759"/>
<feature type="region of interest" description="Disordered" evidence="1">
    <location>
        <begin position="230"/>
        <end position="254"/>
    </location>
</feature>
<dbReference type="Gene3D" id="3.30.420.10">
    <property type="entry name" value="Ribonuclease H-like superfamily/Ribonuclease H"/>
    <property type="match status" value="1"/>
</dbReference>
<sequence>MNYEEETDPYNVTFLLTASQYRIHQGRFPAKVTGELDVQIEEVSEELSKDVATDRKYNVYFGQQKAVFYYFDRVKLWNAAASGQKAQVEIRTAQKWVKRLKEDPEWKIYEKQTNMSNRKPPQLQNEHEQHLAQFFSKFPQATRRDACNLTFKRATLHPVARNSADNIDKRYHWAGLNINTRSSNARSVKGTPAVIETPTTRAITHAILEPITAHDVIPIQIREPLKPKRVKVDGNQKRKKPVAKPSRNGTVTGHYARSISKTLDEMDEFPEIENFNIVMDNAPIHTSDDIKNLIEARDYRAIQ</sequence>
<dbReference type="GO" id="GO:0003676">
    <property type="term" value="F:nucleic acid binding"/>
    <property type="evidence" value="ECO:0007669"/>
    <property type="project" value="InterPro"/>
</dbReference>
<name>A0A1C7N1A2_9FUNG</name>
<keyword evidence="3" id="KW-1185">Reference proteome</keyword>
<dbReference type="EMBL" id="LUGH01000771">
    <property type="protein sequence ID" value="OBZ82863.1"/>
    <property type="molecule type" value="Genomic_DNA"/>
</dbReference>
<dbReference type="InParanoid" id="A0A1C7N1A2"/>
<dbReference type="InterPro" id="IPR036397">
    <property type="entry name" value="RNaseH_sf"/>
</dbReference>